<evidence type="ECO:0000256" key="6">
    <source>
        <dbReference type="ARBA" id="ARBA00022729"/>
    </source>
</evidence>
<keyword evidence="12" id="KW-0325">Glycoprotein</keyword>
<evidence type="ECO:0000256" key="4">
    <source>
        <dbReference type="ARBA" id="ARBA00022614"/>
    </source>
</evidence>
<name>A0A0K2T5P4_LEPSM</name>
<dbReference type="PROSITE" id="PS51450">
    <property type="entry name" value="LRR"/>
    <property type="match status" value="1"/>
</dbReference>
<dbReference type="SUPFAM" id="SSF52200">
    <property type="entry name" value="Toll/Interleukin receptor TIR domain"/>
    <property type="match status" value="1"/>
</dbReference>
<comment type="similarity">
    <text evidence="2">Belongs to the Toll-like receptor family.</text>
</comment>
<protein>
    <recommendedName>
        <fullName evidence="13">TIR domain-containing protein</fullName>
    </recommendedName>
</protein>
<dbReference type="Gene3D" id="3.40.50.10140">
    <property type="entry name" value="Toll/interleukin-1 receptor homology (TIR) domain"/>
    <property type="match status" value="1"/>
</dbReference>
<dbReference type="Gene3D" id="3.80.10.10">
    <property type="entry name" value="Ribonuclease Inhibitor"/>
    <property type="match status" value="4"/>
</dbReference>
<accession>A0A0K2T5P4</accession>
<dbReference type="FunFam" id="3.40.50.10140:FF:000001">
    <property type="entry name" value="Toll-like receptor 2"/>
    <property type="match status" value="1"/>
</dbReference>
<dbReference type="Pfam" id="PF01582">
    <property type="entry name" value="TIR"/>
    <property type="match status" value="1"/>
</dbReference>
<dbReference type="InterPro" id="IPR001611">
    <property type="entry name" value="Leu-rich_rpt"/>
</dbReference>
<reference evidence="14" key="1">
    <citation type="submission" date="2014-05" db="EMBL/GenBank/DDBJ databases">
        <authorList>
            <person name="Chronopoulou M."/>
        </authorList>
    </citation>
    <scope>NUCLEOTIDE SEQUENCE</scope>
    <source>
        <tissue evidence="14">Whole organism</tissue>
    </source>
</reference>
<keyword evidence="3" id="KW-0399">Innate immunity</keyword>
<keyword evidence="5" id="KW-0812">Transmembrane</keyword>
<sequence length="906" mass="106262">MKQTRRFDSSFFSFTCQDLCTEKIMPSSVNFYIVSTLLYIESINCQYHYTDNFVDHENSSMDKFSADIAPLNIRGPNSTCDVAYLLQIPVCFTRELIQPPSMSYIPPKNCRYFENNEKIMICENEISNPFTWTHSELHFLQLENHFTLKKLPNISNIHTRYLRIYAETLELINGGENSDRIIGLEIYGGKFSHGTGNLNSFIFWDSFIGFPHLVRLILSNNCISLAYVQPSIKQPILLQLEYLSLMDNRNLGALHNKIFYPLRYSPLVELNLRNCHIKIIGTKVFKYLKGLNHLDLRGNKALFTLGAKYPFWITLHLFIKNIKILGLSDLGLLLVPQYILHQLQTSRVEVLNLSNNIYFHFGYFLNKSVKLPHLRVMIIDNSEVISIRNYTFLHLGSSLKAISLRKNHLNKLWPGFLLPTLEFLDLSYQREVSGQNPKFVIEPNIFKENPMTKLKVLRLRGLKTDIIHRYTFEGLYNLEELDLSDSIVQTIEEGSFIELKSLKKLHLSNCKNLKDLNGGHVAAMQHLRYLDISHTNLFNGIPNDFSSMNLKCCSRLEFINLTNTFNDFQDNSIDDQMYVRMWSYFPNLKTLDLSHNRLIPWEKPIFLRNKKLHTLFLRQCAITHISTSMLKDFSKLSFLDMSDNLRLTCGFDVIHFHNLTLHRSGLNVFEYENGSGIFCHFPRNHTIRYVSFKNLFENFKDFFPPHIEGNATTITWLNKLLFTLLIISLSSLTIGIRYVYSNRYYISYHWMTSKMNYDENKNNNRSYTYDAFISYSDKDREWVFSELIPHLEEDFNVCVHERDFKVGMMVVDNIVSCIDKSRKFIAVLSPSFVNSKWCAFEIHVAQNQMKKSQEQFLVIIKDKVPKKINDKGLNYILKTWTYITWPNVYCKTERLIFWNRLRKGIF</sequence>
<dbReference type="InterPro" id="IPR032675">
    <property type="entry name" value="LRR_dom_sf"/>
</dbReference>
<keyword evidence="4" id="KW-0433">Leucine-rich repeat</keyword>
<dbReference type="SUPFAM" id="SSF52047">
    <property type="entry name" value="RNI-like"/>
    <property type="match status" value="1"/>
</dbReference>
<evidence type="ECO:0000256" key="2">
    <source>
        <dbReference type="ARBA" id="ARBA00009634"/>
    </source>
</evidence>
<evidence type="ECO:0000256" key="3">
    <source>
        <dbReference type="ARBA" id="ARBA00022588"/>
    </source>
</evidence>
<dbReference type="OrthoDB" id="6160824at2759"/>
<evidence type="ECO:0000313" key="14">
    <source>
        <dbReference type="EMBL" id="CDW21140.1"/>
    </source>
</evidence>
<keyword evidence="7" id="KW-0677">Repeat</keyword>
<keyword evidence="6" id="KW-0732">Signal</keyword>
<evidence type="ECO:0000256" key="11">
    <source>
        <dbReference type="ARBA" id="ARBA00023170"/>
    </source>
</evidence>
<dbReference type="SUPFAM" id="SSF52058">
    <property type="entry name" value="L domain-like"/>
    <property type="match status" value="1"/>
</dbReference>
<evidence type="ECO:0000256" key="8">
    <source>
        <dbReference type="ARBA" id="ARBA00022859"/>
    </source>
</evidence>
<feature type="domain" description="TIR" evidence="13">
    <location>
        <begin position="767"/>
        <end position="905"/>
    </location>
</feature>
<dbReference type="SMART" id="SM00255">
    <property type="entry name" value="TIR"/>
    <property type="match status" value="1"/>
</dbReference>
<dbReference type="PANTHER" id="PTHR24365">
    <property type="entry name" value="TOLL-LIKE RECEPTOR"/>
    <property type="match status" value="1"/>
</dbReference>
<evidence type="ECO:0000256" key="7">
    <source>
        <dbReference type="ARBA" id="ARBA00022737"/>
    </source>
</evidence>
<dbReference type="GO" id="GO:0038023">
    <property type="term" value="F:signaling receptor activity"/>
    <property type="evidence" value="ECO:0007669"/>
    <property type="project" value="TreeGrafter"/>
</dbReference>
<dbReference type="GO" id="GO:0007165">
    <property type="term" value="P:signal transduction"/>
    <property type="evidence" value="ECO:0007669"/>
    <property type="project" value="InterPro"/>
</dbReference>
<dbReference type="Pfam" id="PF00560">
    <property type="entry name" value="LRR_1"/>
    <property type="match status" value="1"/>
</dbReference>
<dbReference type="GO" id="GO:0005886">
    <property type="term" value="C:plasma membrane"/>
    <property type="evidence" value="ECO:0007669"/>
    <property type="project" value="TreeGrafter"/>
</dbReference>
<evidence type="ECO:0000256" key="12">
    <source>
        <dbReference type="ARBA" id="ARBA00023180"/>
    </source>
</evidence>
<keyword evidence="11" id="KW-0675">Receptor</keyword>
<dbReference type="AlphaFoldDB" id="A0A0K2T5P4"/>
<dbReference type="PROSITE" id="PS50104">
    <property type="entry name" value="TIR"/>
    <property type="match status" value="1"/>
</dbReference>
<evidence type="ECO:0000256" key="9">
    <source>
        <dbReference type="ARBA" id="ARBA00022989"/>
    </source>
</evidence>
<evidence type="ECO:0000259" key="13">
    <source>
        <dbReference type="PROSITE" id="PS50104"/>
    </source>
</evidence>
<dbReference type="InterPro" id="IPR035897">
    <property type="entry name" value="Toll_tir_struct_dom_sf"/>
</dbReference>
<keyword evidence="9" id="KW-1133">Transmembrane helix</keyword>
<keyword evidence="8" id="KW-0391">Immunity</keyword>
<evidence type="ECO:0000256" key="5">
    <source>
        <dbReference type="ARBA" id="ARBA00022692"/>
    </source>
</evidence>
<dbReference type="GO" id="GO:0045087">
    <property type="term" value="P:innate immune response"/>
    <property type="evidence" value="ECO:0007669"/>
    <property type="project" value="UniProtKB-KW"/>
</dbReference>
<proteinExistence type="inferred from homology"/>
<evidence type="ECO:0000256" key="1">
    <source>
        <dbReference type="ARBA" id="ARBA00004479"/>
    </source>
</evidence>
<organism evidence="14">
    <name type="scientific">Lepeophtheirus salmonis</name>
    <name type="common">Salmon louse</name>
    <name type="synonym">Caligus salmonis</name>
    <dbReference type="NCBI Taxonomy" id="72036"/>
    <lineage>
        <taxon>Eukaryota</taxon>
        <taxon>Metazoa</taxon>
        <taxon>Ecdysozoa</taxon>
        <taxon>Arthropoda</taxon>
        <taxon>Crustacea</taxon>
        <taxon>Multicrustacea</taxon>
        <taxon>Hexanauplia</taxon>
        <taxon>Copepoda</taxon>
        <taxon>Siphonostomatoida</taxon>
        <taxon>Caligidae</taxon>
        <taxon>Lepeophtheirus</taxon>
    </lineage>
</organism>
<dbReference type="InterPro" id="IPR000157">
    <property type="entry name" value="TIR_dom"/>
</dbReference>
<dbReference type="EMBL" id="HACA01003779">
    <property type="protein sequence ID" value="CDW21140.1"/>
    <property type="molecule type" value="Transcribed_RNA"/>
</dbReference>
<comment type="subcellular location">
    <subcellularLocation>
        <location evidence="1">Membrane</location>
        <topology evidence="1">Single-pass type I membrane protein</topology>
    </subcellularLocation>
</comment>
<evidence type="ECO:0000256" key="10">
    <source>
        <dbReference type="ARBA" id="ARBA00023136"/>
    </source>
</evidence>
<dbReference type="Pfam" id="PF13855">
    <property type="entry name" value="LRR_8"/>
    <property type="match status" value="2"/>
</dbReference>
<keyword evidence="10" id="KW-0472">Membrane</keyword>
<dbReference type="PANTHER" id="PTHR24365:SF530">
    <property type="entry name" value="MSTPROX-RELATED"/>
    <property type="match status" value="1"/>
</dbReference>